<protein>
    <submittedName>
        <fullName evidence="1">Uncharacterized protein</fullName>
    </submittedName>
</protein>
<sequence length="104" mass="12255">MQNNQSYLAEIRDTVKNNYRHFFALDDMPTQPTQLPQMPEFQIQLFISRALKNHFPINIQFNDHSPEMSGNLSKLTNERFLLTDSNQHITRILNILEIKAIKRA</sequence>
<dbReference type="RefSeq" id="WP_008214539.1">
    <property type="nucleotide sequence ID" value="NZ_AZFZ01000009.1"/>
</dbReference>
<comment type="caution">
    <text evidence="1">The sequence shown here is derived from an EMBL/GenBank/DDBJ whole genome shotgun (WGS) entry which is preliminary data.</text>
</comment>
<dbReference type="Proteomes" id="UP000051010">
    <property type="component" value="Unassembled WGS sequence"/>
</dbReference>
<organism evidence="1 2">
    <name type="scientific">Lentilactobacillus parafarraginis DSM 18390 = JCM 14109</name>
    <dbReference type="NCBI Taxonomy" id="1423786"/>
    <lineage>
        <taxon>Bacteria</taxon>
        <taxon>Bacillati</taxon>
        <taxon>Bacillota</taxon>
        <taxon>Bacilli</taxon>
        <taxon>Lactobacillales</taxon>
        <taxon>Lactobacillaceae</taxon>
        <taxon>Lentilactobacillus</taxon>
    </lineage>
</organism>
<dbReference type="AlphaFoldDB" id="A0A0R1YRG5"/>
<gene>
    <name evidence="1" type="ORF">FD47_GL002920</name>
</gene>
<evidence type="ECO:0000313" key="2">
    <source>
        <dbReference type="Proteomes" id="UP000051010"/>
    </source>
</evidence>
<reference evidence="1 2" key="1">
    <citation type="journal article" date="2015" name="Genome Announc.">
        <title>Expanding the biotechnology potential of lactobacilli through comparative genomics of 213 strains and associated genera.</title>
        <authorList>
            <person name="Sun Z."/>
            <person name="Harris H.M."/>
            <person name="McCann A."/>
            <person name="Guo C."/>
            <person name="Argimon S."/>
            <person name="Zhang W."/>
            <person name="Yang X."/>
            <person name="Jeffery I.B."/>
            <person name="Cooney J.C."/>
            <person name="Kagawa T.F."/>
            <person name="Liu W."/>
            <person name="Song Y."/>
            <person name="Salvetti E."/>
            <person name="Wrobel A."/>
            <person name="Rasinkangas P."/>
            <person name="Parkhill J."/>
            <person name="Rea M.C."/>
            <person name="O'Sullivan O."/>
            <person name="Ritari J."/>
            <person name="Douillard F.P."/>
            <person name="Paul Ross R."/>
            <person name="Yang R."/>
            <person name="Briner A.E."/>
            <person name="Felis G.E."/>
            <person name="de Vos W.M."/>
            <person name="Barrangou R."/>
            <person name="Klaenhammer T.R."/>
            <person name="Caufield P.W."/>
            <person name="Cui Y."/>
            <person name="Zhang H."/>
            <person name="O'Toole P.W."/>
        </authorList>
    </citation>
    <scope>NUCLEOTIDE SEQUENCE [LARGE SCALE GENOMIC DNA]</scope>
    <source>
        <strain evidence="1 2">DSM 18390</strain>
    </source>
</reference>
<dbReference type="EMBL" id="AZFZ01000009">
    <property type="protein sequence ID" value="KRM44813.1"/>
    <property type="molecule type" value="Genomic_DNA"/>
</dbReference>
<proteinExistence type="predicted"/>
<name>A0A0R1YRG5_9LACO</name>
<accession>A0A0R1YRG5</accession>
<evidence type="ECO:0000313" key="1">
    <source>
        <dbReference type="EMBL" id="KRM44813.1"/>
    </source>
</evidence>
<dbReference type="PATRIC" id="fig|1423786.4.peg.3071"/>